<dbReference type="RefSeq" id="WP_011438019.1">
    <property type="nucleotide sequence ID" value="NC_007777.1"/>
</dbReference>
<dbReference type="EMBL" id="CP000249">
    <property type="protein sequence ID" value="ABD12995.1"/>
    <property type="molecule type" value="Genomic_DNA"/>
</dbReference>
<feature type="transmembrane region" description="Helical" evidence="1">
    <location>
        <begin position="36"/>
        <end position="55"/>
    </location>
</feature>
<gene>
    <name evidence="2" type="ordered locus">Francci3_3643</name>
</gene>
<keyword evidence="1" id="KW-1133">Transmembrane helix</keyword>
<dbReference type="Proteomes" id="UP000001937">
    <property type="component" value="Chromosome"/>
</dbReference>
<keyword evidence="1" id="KW-0472">Membrane</keyword>
<evidence type="ECO:0000313" key="3">
    <source>
        <dbReference type="Proteomes" id="UP000001937"/>
    </source>
</evidence>
<sequence length="64" mass="6965">MVSLRSGRQDRFLVGVVWLLTVLVLGLGIATLNPVLLVWGVLGLPAAVFLTYVHVRDTRPPSDP</sequence>
<dbReference type="KEGG" id="fra:Francci3_3643"/>
<evidence type="ECO:0000256" key="1">
    <source>
        <dbReference type="SAM" id="Phobius"/>
    </source>
</evidence>
<keyword evidence="3" id="KW-1185">Reference proteome</keyword>
<feature type="transmembrane region" description="Helical" evidence="1">
    <location>
        <begin position="12"/>
        <end position="30"/>
    </location>
</feature>
<protein>
    <submittedName>
        <fullName evidence="2">Uncharacterized protein</fullName>
    </submittedName>
</protein>
<reference evidence="2 3" key="1">
    <citation type="journal article" date="2007" name="Genome Res.">
        <title>Genome characteristics of facultatively symbiotic Frankia sp. strains reflect host range and host plant biogeography.</title>
        <authorList>
            <person name="Normand P."/>
            <person name="Lapierre P."/>
            <person name="Tisa L.S."/>
            <person name="Gogarten J.P."/>
            <person name="Alloisio N."/>
            <person name="Bagnarol E."/>
            <person name="Bassi C.A."/>
            <person name="Berry A.M."/>
            <person name="Bickhart D.M."/>
            <person name="Choisne N."/>
            <person name="Couloux A."/>
            <person name="Cournoyer B."/>
            <person name="Cruveiller S."/>
            <person name="Daubin V."/>
            <person name="Demange N."/>
            <person name="Francino M.P."/>
            <person name="Goltsman E."/>
            <person name="Huang Y."/>
            <person name="Kopp O.R."/>
            <person name="Labarre L."/>
            <person name="Lapidus A."/>
            <person name="Lavire C."/>
            <person name="Marechal J."/>
            <person name="Martinez M."/>
            <person name="Mastronunzio J.E."/>
            <person name="Mullin B.C."/>
            <person name="Niemann J."/>
            <person name="Pujic P."/>
            <person name="Rawnsley T."/>
            <person name="Rouy Z."/>
            <person name="Schenowitz C."/>
            <person name="Sellstedt A."/>
            <person name="Tavares F."/>
            <person name="Tomkins J.P."/>
            <person name="Vallenet D."/>
            <person name="Valverde C."/>
            <person name="Wall L.G."/>
            <person name="Wang Y."/>
            <person name="Medigue C."/>
            <person name="Benson D.R."/>
        </authorList>
    </citation>
    <scope>NUCLEOTIDE SEQUENCE [LARGE SCALE GENOMIC DNA]</scope>
    <source>
        <strain evidence="3">DSM 45818 / CECT 9043 / CcI3</strain>
    </source>
</reference>
<organism evidence="2 3">
    <name type="scientific">Frankia casuarinae (strain DSM 45818 / CECT 9043 / HFP020203 / CcI3)</name>
    <dbReference type="NCBI Taxonomy" id="106370"/>
    <lineage>
        <taxon>Bacteria</taxon>
        <taxon>Bacillati</taxon>
        <taxon>Actinomycetota</taxon>
        <taxon>Actinomycetes</taxon>
        <taxon>Frankiales</taxon>
        <taxon>Frankiaceae</taxon>
        <taxon>Frankia</taxon>
    </lineage>
</organism>
<proteinExistence type="predicted"/>
<keyword evidence="1" id="KW-0812">Transmembrane</keyword>
<evidence type="ECO:0000313" key="2">
    <source>
        <dbReference type="EMBL" id="ABD12995.1"/>
    </source>
</evidence>
<dbReference type="AlphaFoldDB" id="A0A1X1PRD5"/>
<dbReference type="STRING" id="106370.Francci3_3643"/>
<accession>A0A1X1PRD5</accession>
<accession>Q2J6U7</accession>
<dbReference type="HOGENOM" id="CLU_184389_0_0_11"/>
<name>A0A1X1PRD5_FRACC</name>